<dbReference type="KEGG" id="bvy:NCTC9239_01265"/>
<evidence type="ECO:0000313" key="1">
    <source>
        <dbReference type="EMBL" id="VTO14059.1"/>
    </source>
</evidence>
<accession>A0A4P1K3S8</accession>
<dbReference type="EMBL" id="LR588407">
    <property type="protein sequence ID" value="VTO14059.1"/>
    <property type="molecule type" value="Genomic_DNA"/>
</dbReference>
<dbReference type="Proteomes" id="UP000309952">
    <property type="component" value="Chromosome"/>
</dbReference>
<evidence type="ECO:0008006" key="3">
    <source>
        <dbReference type="Google" id="ProtNLM"/>
    </source>
</evidence>
<dbReference type="AlphaFoldDB" id="A0A4P1K3S8"/>
<organism evidence="1 2">
    <name type="scientific">Brevundimonas vancanneytii</name>
    <dbReference type="NCBI Taxonomy" id="1325724"/>
    <lineage>
        <taxon>Bacteria</taxon>
        <taxon>Pseudomonadati</taxon>
        <taxon>Pseudomonadota</taxon>
        <taxon>Alphaproteobacteria</taxon>
        <taxon>Caulobacterales</taxon>
        <taxon>Caulobacteraceae</taxon>
        <taxon>Brevundimonas</taxon>
    </lineage>
</organism>
<proteinExistence type="predicted"/>
<name>A0A4P1K3S8_9CAUL</name>
<sequence>MPEAADGYAVNLSDDARERLGLTDGDPLVAELSKFAHAQGKPQGWLDDVMEGAAALAEAGLFDGGFDPAAEAASLGENAEGRRREVELFAESLKSRGEIDDGMFGELMSLSPTANGVKLIEKMRSLMGQNGMIPTPSGAEPNGADALKAKALEMAKDPKYGRDRQFTAEANAAWAQAYPGAR</sequence>
<reference evidence="1 2" key="1">
    <citation type="submission" date="2019-04" db="EMBL/GenBank/DDBJ databases">
        <authorList>
            <consortium name="Pathogen Informatics"/>
        </authorList>
    </citation>
    <scope>NUCLEOTIDE SEQUENCE [LARGE SCALE GENOMIC DNA]</scope>
    <source>
        <strain evidence="1 2">NCTC9239</strain>
    </source>
</reference>
<gene>
    <name evidence="1" type="ORF">NCTC9239_01265</name>
</gene>
<evidence type="ECO:0000313" key="2">
    <source>
        <dbReference type="Proteomes" id="UP000309952"/>
    </source>
</evidence>
<protein>
    <recommendedName>
        <fullName evidence="3">Mu-like prophage I protein</fullName>
    </recommendedName>
</protein>
<keyword evidence="2" id="KW-1185">Reference proteome</keyword>